<dbReference type="SUPFAM" id="SSF47661">
    <property type="entry name" value="t-snare proteins"/>
    <property type="match status" value="1"/>
</dbReference>
<sequence>MEGETIARKSLTHIFMIMRDKAIQRKNIYQRDEAYSDRTALMEEEYMEMGVRNPQSNQLPAWAYHVEDVKYTINSILIEKIRKLSALQTNLIRRPSLDDNTEEEKQLNALASEIKLSLERCQSLMLQIKQHHCERRERVLKENVVRSLANSLQDIKNEFLRSCSAYTSTLNKIKQSSSFLHDTEDDFGIAGDSQKSLQERGWTQEQLLFLEDNTLLIEERDKSVQNILRSTLDLNQLFRDIAHLVTEQGTVVDQIENNIVQTSYKVHEGAQQLKKAEQHQRKNRKMYCIMGLAGTVVFFILLLVLTKF</sequence>
<dbReference type="GO" id="GO:0006886">
    <property type="term" value="P:intracellular protein transport"/>
    <property type="evidence" value="ECO:0007669"/>
    <property type="project" value="InterPro"/>
</dbReference>
<dbReference type="InterPro" id="IPR010989">
    <property type="entry name" value="SNARE"/>
</dbReference>
<dbReference type="InterPro" id="IPR006012">
    <property type="entry name" value="Syntaxin/epimorphin_CS"/>
</dbReference>
<protein>
    <submittedName>
        <fullName evidence="12">Syntaxin-16</fullName>
    </submittedName>
</protein>
<evidence type="ECO:0000256" key="4">
    <source>
        <dbReference type="ARBA" id="ARBA00022692"/>
    </source>
</evidence>
<reference evidence="12 13" key="1">
    <citation type="journal article" date="2019" name="PLoS Biol.">
        <title>Sex chromosomes control vertical transmission of feminizing Wolbachia symbionts in an isopod.</title>
        <authorList>
            <person name="Becking T."/>
            <person name="Chebbi M.A."/>
            <person name="Giraud I."/>
            <person name="Moumen B."/>
            <person name="Laverre T."/>
            <person name="Caubet Y."/>
            <person name="Peccoud J."/>
            <person name="Gilbert C."/>
            <person name="Cordaux R."/>
        </authorList>
    </citation>
    <scope>NUCLEOTIDE SEQUENCE [LARGE SCALE GENOMIC DNA]</scope>
    <source>
        <strain evidence="12">ANa2</strain>
        <tissue evidence="12">Whole body excluding digestive tract and cuticle</tissue>
    </source>
</reference>
<dbReference type="InterPro" id="IPR045242">
    <property type="entry name" value="Syntaxin"/>
</dbReference>
<evidence type="ECO:0000256" key="3">
    <source>
        <dbReference type="ARBA" id="ARBA00022448"/>
    </source>
</evidence>
<evidence type="ECO:0000313" key="13">
    <source>
        <dbReference type="Proteomes" id="UP000326759"/>
    </source>
</evidence>
<keyword evidence="4 10" id="KW-0812">Transmembrane</keyword>
<evidence type="ECO:0000259" key="11">
    <source>
        <dbReference type="PROSITE" id="PS50192"/>
    </source>
</evidence>
<evidence type="ECO:0000256" key="6">
    <source>
        <dbReference type="ARBA" id="ARBA00022989"/>
    </source>
</evidence>
<dbReference type="PANTHER" id="PTHR19957:SF83">
    <property type="entry name" value="SYNTAXIN-16"/>
    <property type="match status" value="1"/>
</dbReference>
<dbReference type="EMBL" id="SEYY01010983">
    <property type="protein sequence ID" value="KAB7501328.1"/>
    <property type="molecule type" value="Genomic_DNA"/>
</dbReference>
<feature type="domain" description="T-SNARE coiled-coil homology" evidence="11">
    <location>
        <begin position="214"/>
        <end position="276"/>
    </location>
</feature>
<dbReference type="PROSITE" id="PS50192">
    <property type="entry name" value="T_SNARE"/>
    <property type="match status" value="1"/>
</dbReference>
<dbReference type="CDD" id="cd15845">
    <property type="entry name" value="SNARE_syntaxin16"/>
    <property type="match status" value="1"/>
</dbReference>
<evidence type="ECO:0000313" key="12">
    <source>
        <dbReference type="EMBL" id="KAB7501328.1"/>
    </source>
</evidence>
<keyword evidence="3" id="KW-0813">Transport</keyword>
<keyword evidence="13" id="KW-1185">Reference proteome</keyword>
<comment type="caution">
    <text evidence="12">The sequence shown here is derived from an EMBL/GenBank/DDBJ whole genome shotgun (WGS) entry which is preliminary data.</text>
</comment>
<evidence type="ECO:0000256" key="2">
    <source>
        <dbReference type="ARBA" id="ARBA00009063"/>
    </source>
</evidence>
<evidence type="ECO:0000256" key="1">
    <source>
        <dbReference type="ARBA" id="ARBA00004409"/>
    </source>
</evidence>
<accession>A0A5N5T5R2</accession>
<keyword evidence="7" id="KW-0333">Golgi apparatus</keyword>
<organism evidence="12 13">
    <name type="scientific">Armadillidium nasatum</name>
    <dbReference type="NCBI Taxonomy" id="96803"/>
    <lineage>
        <taxon>Eukaryota</taxon>
        <taxon>Metazoa</taxon>
        <taxon>Ecdysozoa</taxon>
        <taxon>Arthropoda</taxon>
        <taxon>Crustacea</taxon>
        <taxon>Multicrustacea</taxon>
        <taxon>Malacostraca</taxon>
        <taxon>Eumalacostraca</taxon>
        <taxon>Peracarida</taxon>
        <taxon>Isopoda</taxon>
        <taxon>Oniscidea</taxon>
        <taxon>Crinocheta</taxon>
        <taxon>Armadillidiidae</taxon>
        <taxon>Armadillidium</taxon>
    </lineage>
</organism>
<evidence type="ECO:0000256" key="5">
    <source>
        <dbReference type="ARBA" id="ARBA00022927"/>
    </source>
</evidence>
<keyword evidence="8" id="KW-0175">Coiled coil</keyword>
<dbReference type="GO" id="GO:0031201">
    <property type="term" value="C:SNARE complex"/>
    <property type="evidence" value="ECO:0007669"/>
    <property type="project" value="TreeGrafter"/>
</dbReference>
<dbReference type="GO" id="GO:0000149">
    <property type="term" value="F:SNARE binding"/>
    <property type="evidence" value="ECO:0007669"/>
    <property type="project" value="TreeGrafter"/>
</dbReference>
<feature type="transmembrane region" description="Helical" evidence="10">
    <location>
        <begin position="286"/>
        <end position="305"/>
    </location>
</feature>
<keyword evidence="5" id="KW-0653">Protein transport</keyword>
<evidence type="ECO:0000256" key="8">
    <source>
        <dbReference type="ARBA" id="ARBA00023054"/>
    </source>
</evidence>
<keyword evidence="6 10" id="KW-1133">Transmembrane helix</keyword>
<comment type="subcellular location">
    <subcellularLocation>
        <location evidence="1">Golgi apparatus membrane</location>
        <topology evidence="1">Single-pass type IV membrane protein</topology>
    </subcellularLocation>
</comment>
<evidence type="ECO:0000256" key="10">
    <source>
        <dbReference type="SAM" id="Phobius"/>
    </source>
</evidence>
<dbReference type="GO" id="GO:0000139">
    <property type="term" value="C:Golgi membrane"/>
    <property type="evidence" value="ECO:0007669"/>
    <property type="project" value="UniProtKB-SubCell"/>
</dbReference>
<proteinExistence type="inferred from homology"/>
<dbReference type="InterPro" id="IPR000727">
    <property type="entry name" value="T_SNARE_dom"/>
</dbReference>
<evidence type="ECO:0000256" key="9">
    <source>
        <dbReference type="ARBA" id="ARBA00023136"/>
    </source>
</evidence>
<dbReference type="Gene3D" id="1.20.58.70">
    <property type="match status" value="1"/>
</dbReference>
<evidence type="ECO:0000256" key="7">
    <source>
        <dbReference type="ARBA" id="ARBA00023034"/>
    </source>
</evidence>
<comment type="similarity">
    <text evidence="2">Belongs to the syntaxin family.</text>
</comment>
<keyword evidence="9 10" id="KW-0472">Membrane</keyword>
<dbReference type="GO" id="GO:0006906">
    <property type="term" value="P:vesicle fusion"/>
    <property type="evidence" value="ECO:0007669"/>
    <property type="project" value="TreeGrafter"/>
</dbReference>
<dbReference type="GO" id="GO:0048278">
    <property type="term" value="P:vesicle docking"/>
    <property type="evidence" value="ECO:0007669"/>
    <property type="project" value="TreeGrafter"/>
</dbReference>
<gene>
    <name evidence="12" type="primary">STX16</name>
    <name evidence="12" type="ORF">Anas_00419</name>
</gene>
<dbReference type="Proteomes" id="UP000326759">
    <property type="component" value="Unassembled WGS sequence"/>
</dbReference>
<name>A0A5N5T5R2_9CRUS</name>
<dbReference type="PROSITE" id="PS00914">
    <property type="entry name" value="SYNTAXIN"/>
    <property type="match status" value="1"/>
</dbReference>
<dbReference type="PANTHER" id="PTHR19957">
    <property type="entry name" value="SYNTAXIN"/>
    <property type="match status" value="1"/>
</dbReference>
<dbReference type="OrthoDB" id="10251371at2759"/>
<dbReference type="AlphaFoldDB" id="A0A5N5T5R2"/>
<dbReference type="GO" id="GO:0005484">
    <property type="term" value="F:SNAP receptor activity"/>
    <property type="evidence" value="ECO:0007669"/>
    <property type="project" value="InterPro"/>
</dbReference>
<dbReference type="Pfam" id="PF05739">
    <property type="entry name" value="SNARE"/>
    <property type="match status" value="1"/>
</dbReference>
<dbReference type="SMART" id="SM00397">
    <property type="entry name" value="t_SNARE"/>
    <property type="match status" value="1"/>
</dbReference>